<evidence type="ECO:0000256" key="1">
    <source>
        <dbReference type="SAM" id="MobiDB-lite"/>
    </source>
</evidence>
<organism evidence="2">
    <name type="scientific">Anguilla anguilla</name>
    <name type="common">European freshwater eel</name>
    <name type="synonym">Muraena anguilla</name>
    <dbReference type="NCBI Taxonomy" id="7936"/>
    <lineage>
        <taxon>Eukaryota</taxon>
        <taxon>Metazoa</taxon>
        <taxon>Chordata</taxon>
        <taxon>Craniata</taxon>
        <taxon>Vertebrata</taxon>
        <taxon>Euteleostomi</taxon>
        <taxon>Actinopterygii</taxon>
        <taxon>Neopterygii</taxon>
        <taxon>Teleostei</taxon>
        <taxon>Anguilliformes</taxon>
        <taxon>Anguillidae</taxon>
        <taxon>Anguilla</taxon>
    </lineage>
</organism>
<dbReference type="AlphaFoldDB" id="A0A0E9XHV2"/>
<feature type="compositionally biased region" description="Basic and acidic residues" evidence="1">
    <location>
        <begin position="21"/>
        <end position="30"/>
    </location>
</feature>
<protein>
    <submittedName>
        <fullName evidence="2">Uncharacterized protein</fullName>
    </submittedName>
</protein>
<accession>A0A0E9XHV2</accession>
<feature type="region of interest" description="Disordered" evidence="1">
    <location>
        <begin position="1"/>
        <end position="30"/>
    </location>
</feature>
<reference evidence="2" key="1">
    <citation type="submission" date="2014-11" db="EMBL/GenBank/DDBJ databases">
        <authorList>
            <person name="Amaro Gonzalez C."/>
        </authorList>
    </citation>
    <scope>NUCLEOTIDE SEQUENCE</scope>
</reference>
<dbReference type="EMBL" id="GBXM01006551">
    <property type="protein sequence ID" value="JAI02027.1"/>
    <property type="molecule type" value="Transcribed_RNA"/>
</dbReference>
<reference evidence="2" key="2">
    <citation type="journal article" date="2015" name="Fish Shellfish Immunol.">
        <title>Early steps in the European eel (Anguilla anguilla)-Vibrio vulnificus interaction in the gills: Role of the RtxA13 toxin.</title>
        <authorList>
            <person name="Callol A."/>
            <person name="Pajuelo D."/>
            <person name="Ebbesson L."/>
            <person name="Teles M."/>
            <person name="MacKenzie S."/>
            <person name="Amaro C."/>
        </authorList>
    </citation>
    <scope>NUCLEOTIDE SEQUENCE</scope>
</reference>
<evidence type="ECO:0000313" key="2">
    <source>
        <dbReference type="EMBL" id="JAI02027.1"/>
    </source>
</evidence>
<name>A0A0E9XHV2_ANGAN</name>
<proteinExistence type="predicted"/>
<sequence>MNEDASGQYIDHIGANQDGHFFPEKMKVSN</sequence>